<dbReference type="Proteomes" id="UP000051966">
    <property type="component" value="Unassembled WGS sequence"/>
</dbReference>
<dbReference type="Proteomes" id="UP000019488">
    <property type="component" value="Unassembled WGS sequence"/>
</dbReference>
<feature type="transmembrane region" description="Helical" evidence="6">
    <location>
        <begin position="195"/>
        <end position="215"/>
    </location>
</feature>
<evidence type="ECO:0000256" key="6">
    <source>
        <dbReference type="SAM" id="Phobius"/>
    </source>
</evidence>
<evidence type="ECO:0000256" key="3">
    <source>
        <dbReference type="ARBA" id="ARBA00022692"/>
    </source>
</evidence>
<comment type="caution">
    <text evidence="8">The sequence shown here is derived from an EMBL/GenBank/DDBJ whole genome shotgun (WGS) entry which is preliminary data.</text>
</comment>
<accession>X0P9H5</accession>
<dbReference type="PANTHER" id="PTHR30619:SF1">
    <property type="entry name" value="RECOMBINATION PROTEIN 2"/>
    <property type="match status" value="1"/>
</dbReference>
<dbReference type="Gene3D" id="3.60.15.10">
    <property type="entry name" value="Ribonuclease Z/Hydroxyacylglutathione hydrolase-like"/>
    <property type="match status" value="1"/>
</dbReference>
<name>X0P9H5_9LACO</name>
<feature type="transmembrane region" description="Helical" evidence="6">
    <location>
        <begin position="227"/>
        <end position="243"/>
    </location>
</feature>
<keyword evidence="4 6" id="KW-1133">Transmembrane helix</keyword>
<dbReference type="InterPro" id="IPR001279">
    <property type="entry name" value="Metallo-B-lactamas"/>
</dbReference>
<feature type="transmembrane region" description="Helical" evidence="6">
    <location>
        <begin position="273"/>
        <end position="294"/>
    </location>
</feature>
<dbReference type="EMBL" id="BAKI01000004">
    <property type="protein sequence ID" value="GAF35719.1"/>
    <property type="molecule type" value="Genomic_DNA"/>
</dbReference>
<comment type="subcellular location">
    <subcellularLocation>
        <location evidence="1">Cell membrane</location>
        <topology evidence="1">Multi-pass membrane protein</topology>
    </subcellularLocation>
</comment>
<organism evidence="8 10">
    <name type="scientific">Lentilactobacillus farraginis DSM 18382 = JCM 14108</name>
    <dbReference type="NCBI Taxonomy" id="1423743"/>
    <lineage>
        <taxon>Bacteria</taxon>
        <taxon>Bacillati</taxon>
        <taxon>Bacillota</taxon>
        <taxon>Bacilli</taxon>
        <taxon>Lactobacillales</taxon>
        <taxon>Lactobacillaceae</taxon>
        <taxon>Lentilactobacillus</taxon>
    </lineage>
</organism>
<feature type="transmembrane region" description="Helical" evidence="6">
    <location>
        <begin position="314"/>
        <end position="334"/>
    </location>
</feature>
<evidence type="ECO:0000259" key="7">
    <source>
        <dbReference type="SMART" id="SM00849"/>
    </source>
</evidence>
<reference evidence="9 11" key="2">
    <citation type="journal article" date="2015" name="Genome Announc.">
        <title>Expanding the biotechnology potential of lactobacilli through comparative genomics of 213 strains and associated genera.</title>
        <authorList>
            <person name="Sun Z."/>
            <person name="Harris H.M."/>
            <person name="McCann A."/>
            <person name="Guo C."/>
            <person name="Argimon S."/>
            <person name="Zhang W."/>
            <person name="Yang X."/>
            <person name="Jeffery I.B."/>
            <person name="Cooney J.C."/>
            <person name="Kagawa T.F."/>
            <person name="Liu W."/>
            <person name="Song Y."/>
            <person name="Salvetti E."/>
            <person name="Wrobel A."/>
            <person name="Rasinkangas P."/>
            <person name="Parkhill J."/>
            <person name="Rea M.C."/>
            <person name="O'Sullivan O."/>
            <person name="Ritari J."/>
            <person name="Douillard F.P."/>
            <person name="Paul Ross R."/>
            <person name="Yang R."/>
            <person name="Briner A.E."/>
            <person name="Felis G.E."/>
            <person name="de Vos W.M."/>
            <person name="Barrangou R."/>
            <person name="Klaenhammer T.R."/>
            <person name="Caufield P.W."/>
            <person name="Cui Y."/>
            <person name="Zhang H."/>
            <person name="O'Toole P.W."/>
        </authorList>
    </citation>
    <scope>NUCLEOTIDE SEQUENCE [LARGE SCALE GENOMIC DNA]</scope>
    <source>
        <strain evidence="9 11">DSM 18382</strain>
    </source>
</reference>
<dbReference type="InterPro" id="IPR052159">
    <property type="entry name" value="Competence_DNA_uptake"/>
</dbReference>
<dbReference type="GO" id="GO:0005886">
    <property type="term" value="C:plasma membrane"/>
    <property type="evidence" value="ECO:0007669"/>
    <property type="project" value="UniProtKB-SubCell"/>
</dbReference>
<reference evidence="8" key="1">
    <citation type="journal article" date="2014" name="Genome Announc.">
        <title>Draft Genome Sequences of Two Lactobacillus Strains, L. farraginis JCM 14108T and L. composti JCM 14202T, Isolated from Compost of Distilled Shochu Residue.</title>
        <authorList>
            <person name="Yuki M."/>
            <person name="Oshima K."/>
            <person name="Suda W."/>
            <person name="Kitahara M."/>
            <person name="Kitamura K."/>
            <person name="Iida T."/>
            <person name="Hattori M."/>
            <person name="Ohkuma M."/>
        </authorList>
    </citation>
    <scope>NUCLEOTIDE SEQUENCE [LARGE SCALE GENOMIC DNA]</scope>
    <source>
        <strain evidence="8">JCM 14108</strain>
    </source>
</reference>
<dbReference type="RefSeq" id="WP_304607829.1">
    <property type="nucleotide sequence ID" value="NZ_AZFY01000155.1"/>
</dbReference>
<evidence type="ECO:0000313" key="9">
    <source>
        <dbReference type="EMBL" id="KRM01064.1"/>
    </source>
</evidence>
<dbReference type="InterPro" id="IPR004797">
    <property type="entry name" value="Competence_ComEC/Rec2"/>
</dbReference>
<sequence>MAIRLGLLQNIKLIIVVLGAGLLFIITVKLTVANDLPIEKANCHESIKIYPDMIVSDGDRFHTLAVSPDTGRKTVYYARFQSLEQKQRITGSSRPLILTVTGEQQAINEATNINQFDMRAFYHHQKVYDMFSVSEIESLRPLMHESIADRIHDFRSRFNHYCRGLPKMLRIYAMGLISGNRESNFFEEMTGAQQLGLLHIFSISGMHVYYFLTVIDRLLTMLGLGKKFKIVIKLACLAGYYLFSGGTPSLLRAVLTAAIVMLGQLVEIKVSPLAALSLTLMIHLFLLPEAMFMMSVQLSYGLAFGLIAVSKRSFLKQTVLLNLLSLPILLFHLYEWHVLSLAVNLMVLPLFGSTIFPLVLLGLGLGLINPQLTGPVEWLLRTFNDGLNLVGRLPGMILFGKPPVLIALLMFGLTLIVIIHLGKKLKICWAALIGLYLGTFIWIHYPLHGEVTMFDVGQGDSFLIRTPFNRSVTLIDTGGKPIFNQQKWQRGTENYQAARISINYLKSIGISQIDSICISHQDADHCGDLQAFIREMRIKQIVIPLGMQQNTNFMKRLAGKTPETLVLPVNDESRVSGLPLTVLHPYLSGKGENGDSEVLSGRFGGLNWLFMGDLDQPGEMATLQRHPGLKADVIKVGHHGSRTSSNPQFISQIQPRLALISAGRNNRYHHPNEETLVTLSKAHVKILNTQKSGMVRYVYRNNTGCFQTKLELKGESK</sequence>
<evidence type="ECO:0000313" key="8">
    <source>
        <dbReference type="EMBL" id="GAF35719.1"/>
    </source>
</evidence>
<evidence type="ECO:0000313" key="10">
    <source>
        <dbReference type="Proteomes" id="UP000019488"/>
    </source>
</evidence>
<dbReference type="STRING" id="1423743.FD41_GL001885"/>
<dbReference type="NCBIfam" id="TIGR00361">
    <property type="entry name" value="ComEC_Rec2"/>
    <property type="match status" value="1"/>
</dbReference>
<feature type="domain" description="Metallo-beta-lactamase" evidence="7">
    <location>
        <begin position="458"/>
        <end position="664"/>
    </location>
</feature>
<dbReference type="EMBL" id="AZFY01000155">
    <property type="protein sequence ID" value="KRM01064.1"/>
    <property type="molecule type" value="Genomic_DNA"/>
</dbReference>
<dbReference type="CDD" id="cd07731">
    <property type="entry name" value="ComA-like_MBL-fold"/>
    <property type="match status" value="1"/>
</dbReference>
<evidence type="ECO:0000256" key="1">
    <source>
        <dbReference type="ARBA" id="ARBA00004651"/>
    </source>
</evidence>
<dbReference type="Pfam" id="PF00753">
    <property type="entry name" value="Lactamase_B"/>
    <property type="match status" value="1"/>
</dbReference>
<dbReference type="InterPro" id="IPR036866">
    <property type="entry name" value="RibonucZ/Hydroxyglut_hydro"/>
</dbReference>
<dbReference type="InterPro" id="IPR004477">
    <property type="entry name" value="ComEC_N"/>
</dbReference>
<dbReference type="AlphaFoldDB" id="X0P9H5"/>
<keyword evidence="5 6" id="KW-0472">Membrane</keyword>
<proteinExistence type="predicted"/>
<dbReference type="SUPFAM" id="SSF56281">
    <property type="entry name" value="Metallo-hydrolase/oxidoreductase"/>
    <property type="match status" value="1"/>
</dbReference>
<evidence type="ECO:0000256" key="4">
    <source>
        <dbReference type="ARBA" id="ARBA00022989"/>
    </source>
</evidence>
<protein>
    <submittedName>
        <fullName evidence="9">Competence protein EC</fullName>
    </submittedName>
    <submittedName>
        <fullName evidence="8">Late competence protein ComEC, DNA transport</fullName>
    </submittedName>
</protein>
<keyword evidence="2" id="KW-1003">Cell membrane</keyword>
<feature type="transmembrane region" description="Helical" evidence="6">
    <location>
        <begin position="404"/>
        <end position="422"/>
    </location>
</feature>
<dbReference type="eggNOG" id="COG0658">
    <property type="taxonomic scope" value="Bacteria"/>
</dbReference>
<keyword evidence="3 6" id="KW-0812">Transmembrane</keyword>
<dbReference type="NCBIfam" id="TIGR00360">
    <property type="entry name" value="ComEC_N-term"/>
    <property type="match status" value="1"/>
</dbReference>
<gene>
    <name evidence="9" type="ORF">FD41_GL001885</name>
    <name evidence="8" type="ORF">JCM14108_623</name>
</gene>
<evidence type="ECO:0000313" key="11">
    <source>
        <dbReference type="Proteomes" id="UP000051966"/>
    </source>
</evidence>
<dbReference type="InterPro" id="IPR035681">
    <property type="entry name" value="ComA-like_MBL"/>
</dbReference>
<keyword evidence="11" id="KW-1185">Reference proteome</keyword>
<dbReference type="PANTHER" id="PTHR30619">
    <property type="entry name" value="DNA INTERNALIZATION/COMPETENCE PROTEIN COMEC/REC2"/>
    <property type="match status" value="1"/>
</dbReference>
<dbReference type="GO" id="GO:0030420">
    <property type="term" value="P:establishment of competence for transformation"/>
    <property type="evidence" value="ECO:0007669"/>
    <property type="project" value="InterPro"/>
</dbReference>
<evidence type="ECO:0000256" key="5">
    <source>
        <dbReference type="ARBA" id="ARBA00023136"/>
    </source>
</evidence>
<dbReference type="Pfam" id="PF03772">
    <property type="entry name" value="Competence"/>
    <property type="match status" value="1"/>
</dbReference>
<feature type="transmembrane region" description="Helical" evidence="6">
    <location>
        <begin position="427"/>
        <end position="445"/>
    </location>
</feature>
<dbReference type="SMART" id="SM00849">
    <property type="entry name" value="Lactamase_B"/>
    <property type="match status" value="1"/>
</dbReference>
<feature type="transmembrane region" description="Helical" evidence="6">
    <location>
        <begin position="346"/>
        <end position="368"/>
    </location>
</feature>
<dbReference type="eggNOG" id="COG2333">
    <property type="taxonomic scope" value="Bacteria"/>
</dbReference>
<evidence type="ECO:0000256" key="2">
    <source>
        <dbReference type="ARBA" id="ARBA00022475"/>
    </source>
</evidence>
<dbReference type="PATRIC" id="fig|1423743.5.peg.1942"/>